<reference evidence="2 3" key="1">
    <citation type="submission" date="2016-10" db="EMBL/GenBank/DDBJ databases">
        <authorList>
            <person name="de Groot N.N."/>
        </authorList>
    </citation>
    <scope>NUCLEOTIDE SEQUENCE [LARGE SCALE GENOMIC DNA]</scope>
    <source>
        <strain evidence="2 3">DSM 44945</strain>
    </source>
</reference>
<dbReference type="OrthoDB" id="2014935at2"/>
<protein>
    <submittedName>
        <fullName evidence="2">ABC-2 type transport system permease protein</fullName>
    </submittedName>
</protein>
<sequence>MKGEAFKGTGSLMKLLFRKDRLKIAVWLAGFLLVTASAAAAYPTVYKTEEDLAGFALTMKNPAMKAMVGPGYDTSDFTTSLVFAVEMLMFSVVAAAVMNILLVGGATRTDEEEGRLELIRSLPVGRLAYLGAALVEALIVNGLLALLIGTALSRTDLDGLTAESAFLYGALLGSAGFLFAGVTALFAQLAETSRGAQGFAFGALIAFYVLRAVGDVEAEAASLLSPLGWVSRAYVFLENEWWPVGLSVLAAAVLIVLSLYLHAVRDMGAGFLPARRGRARAGALLKTPFGFVLRQQSTTVFSWALGIFLLSASFGAILGELETYYGDMELILQILGEDDASGLTEQFLSLIIVIITLFGIVPALTTVLKLQGEENKNRSELFYSGAVSRRTMMFSYGAAALLVSALMQFMLALGIWSAGASVLEGVATFGKLVQSVLVHLPAMWVMLGLAFLLIGFAPRAVHLVWLYFTFCFVVVYFGDLLEFPDWLKGISAFHHIPEPLVESFRPGPVLLLTLLFALLSMAGYAGYRRRDITG</sequence>
<dbReference type="STRING" id="201973.SAMN04488025_11089"/>
<feature type="transmembrane region" description="Helical" evidence="1">
    <location>
        <begin position="347"/>
        <end position="370"/>
    </location>
</feature>
<organism evidence="2 3">
    <name type="scientific">Planifilum fulgidum</name>
    <dbReference type="NCBI Taxonomy" id="201973"/>
    <lineage>
        <taxon>Bacteria</taxon>
        <taxon>Bacillati</taxon>
        <taxon>Bacillota</taxon>
        <taxon>Bacilli</taxon>
        <taxon>Bacillales</taxon>
        <taxon>Thermoactinomycetaceae</taxon>
        <taxon>Planifilum</taxon>
    </lineage>
</organism>
<feature type="transmembrane region" description="Helical" evidence="1">
    <location>
        <begin position="198"/>
        <end position="214"/>
    </location>
</feature>
<keyword evidence="1" id="KW-1133">Transmembrane helix</keyword>
<keyword evidence="3" id="KW-1185">Reference proteome</keyword>
<feature type="transmembrane region" description="Helical" evidence="1">
    <location>
        <begin position="463"/>
        <end position="481"/>
    </location>
</feature>
<keyword evidence="1" id="KW-0472">Membrane</keyword>
<feature type="transmembrane region" description="Helical" evidence="1">
    <location>
        <begin position="300"/>
        <end position="319"/>
    </location>
</feature>
<dbReference type="RefSeq" id="WP_092037599.1">
    <property type="nucleotide sequence ID" value="NZ_FOOK01000010.1"/>
</dbReference>
<dbReference type="EMBL" id="FOOK01000010">
    <property type="protein sequence ID" value="SFF97192.1"/>
    <property type="molecule type" value="Genomic_DNA"/>
</dbReference>
<evidence type="ECO:0000313" key="2">
    <source>
        <dbReference type="EMBL" id="SFF97192.1"/>
    </source>
</evidence>
<feature type="transmembrane region" description="Helical" evidence="1">
    <location>
        <begin position="436"/>
        <end position="456"/>
    </location>
</feature>
<proteinExistence type="predicted"/>
<evidence type="ECO:0000313" key="3">
    <source>
        <dbReference type="Proteomes" id="UP000198661"/>
    </source>
</evidence>
<name>A0A1I2N0B3_9BACL</name>
<dbReference type="Proteomes" id="UP000198661">
    <property type="component" value="Unassembled WGS sequence"/>
</dbReference>
<feature type="transmembrane region" description="Helical" evidence="1">
    <location>
        <begin position="241"/>
        <end position="261"/>
    </location>
</feature>
<feature type="transmembrane region" description="Helical" evidence="1">
    <location>
        <begin position="391"/>
        <end position="416"/>
    </location>
</feature>
<gene>
    <name evidence="2" type="ORF">SAMN04488025_11089</name>
</gene>
<evidence type="ECO:0000256" key="1">
    <source>
        <dbReference type="SAM" id="Phobius"/>
    </source>
</evidence>
<feature type="transmembrane region" description="Helical" evidence="1">
    <location>
        <begin position="509"/>
        <end position="527"/>
    </location>
</feature>
<feature type="transmembrane region" description="Helical" evidence="1">
    <location>
        <begin position="127"/>
        <end position="153"/>
    </location>
</feature>
<dbReference type="AlphaFoldDB" id="A0A1I2N0B3"/>
<accession>A0A1I2N0B3</accession>
<feature type="transmembrane region" description="Helical" evidence="1">
    <location>
        <begin position="81"/>
        <end position="106"/>
    </location>
</feature>
<keyword evidence="1" id="KW-0812">Transmembrane</keyword>
<feature type="transmembrane region" description="Helical" evidence="1">
    <location>
        <begin position="165"/>
        <end position="186"/>
    </location>
</feature>